<name>A0ABR2ZTL4_9AGAR</name>
<comment type="caution">
    <text evidence="2">The sequence shown here is derived from an EMBL/GenBank/DDBJ whole genome shotgun (WGS) entry which is preliminary data.</text>
</comment>
<keyword evidence="3" id="KW-1185">Reference proteome</keyword>
<gene>
    <name evidence="2" type="ORF">AAF712_009349</name>
</gene>
<sequence>MIPIASLLNPAPQETNPTSNSLIPLSVQTPEAPPQREIRRIVQNLHSQLQSGQDVRASENDLRVLQQLLSPTQPATPVTPVPHAYSTPIQTPSPTRSISSSPGRSVYSGVLWTPESVRENVVVSNKTCLDRLYLYEDPETYIECKYYNSHNSRLHFHQRLDDSYHNEYIKAVLTGDLDTARAIEEEADIEHNVGPARTCNIVTNHSAQRFNCPHSHRDPETGDLYQPLMEHLKCDVKFKIYEPLEDYREDCPYVLVIVQGVHCHPIPLPNKTPPKLRSRIFDILRNVGEDLTDLTARGLNRHPVVHSHVRALFPNDPLASISDIHVSLANHAHIASYIKQAKKEVFPMGTGWEGALHLQKCHLERYGEDDQYIRSIIHVPVDQMQDDSDDGCTDDLRIILCMSKEGSQRLIQSGRYLQSDISFKRLNGWKEFIIAGRDRDTNAAVVYCRVYVTRETAFAHFRIFQEIEKTVKEDTGRPIPWRHIYAPSNDESDQQGLVLMWTGDQHGGQAKGTAHIQATRMMLTQPIGLGLYLQSICQSLDGRDLYENKRLKDLSPYDHLHRIFRLCLVHFCRNIQECKVPPPAREAMRGLACMEHESWDEALETIRNDGGRAGVDWLENKIQSKFALEAVCWEKSKIPKYIWMAGDQNDNIVESSHSNVNLEGKSCTLVGGIEKGRRYDATKLAKLRSFEEAGVRPSYATGHQVDNSCRAIKRKNNKDHRMINKEDDQILKHNTKVQKAYDKFTSAQTRGNALYAKLKRVVELGKPMEEIHEARRKMTEHREKWNKMKDELVKISGSATELKKGSGKYIPIVFQDS</sequence>
<dbReference type="Proteomes" id="UP001437256">
    <property type="component" value="Unassembled WGS sequence"/>
</dbReference>
<feature type="region of interest" description="Disordered" evidence="1">
    <location>
        <begin position="1"/>
        <end position="34"/>
    </location>
</feature>
<organism evidence="2 3">
    <name type="scientific">Marasmius tenuissimus</name>
    <dbReference type="NCBI Taxonomy" id="585030"/>
    <lineage>
        <taxon>Eukaryota</taxon>
        <taxon>Fungi</taxon>
        <taxon>Dikarya</taxon>
        <taxon>Basidiomycota</taxon>
        <taxon>Agaricomycotina</taxon>
        <taxon>Agaricomycetes</taxon>
        <taxon>Agaricomycetidae</taxon>
        <taxon>Agaricales</taxon>
        <taxon>Marasmiineae</taxon>
        <taxon>Marasmiaceae</taxon>
        <taxon>Marasmius</taxon>
    </lineage>
</organism>
<reference evidence="2 3" key="1">
    <citation type="submission" date="2024-05" db="EMBL/GenBank/DDBJ databases">
        <title>A draft genome resource for the thread blight pathogen Marasmius tenuissimus strain MS-2.</title>
        <authorList>
            <person name="Yulfo-Soto G.E."/>
            <person name="Baruah I.K."/>
            <person name="Amoako-Attah I."/>
            <person name="Bukari Y."/>
            <person name="Meinhardt L.W."/>
            <person name="Bailey B.A."/>
            <person name="Cohen S.P."/>
        </authorList>
    </citation>
    <scope>NUCLEOTIDE SEQUENCE [LARGE SCALE GENOMIC DNA]</scope>
    <source>
        <strain evidence="2 3">MS-2</strain>
    </source>
</reference>
<dbReference type="EMBL" id="JBBXMP010000075">
    <property type="protein sequence ID" value="KAL0063657.1"/>
    <property type="molecule type" value="Genomic_DNA"/>
</dbReference>
<evidence type="ECO:0000313" key="2">
    <source>
        <dbReference type="EMBL" id="KAL0063657.1"/>
    </source>
</evidence>
<feature type="compositionally biased region" description="Polar residues" evidence="1">
    <location>
        <begin position="12"/>
        <end position="29"/>
    </location>
</feature>
<accession>A0ABR2ZTL4</accession>
<feature type="region of interest" description="Disordered" evidence="1">
    <location>
        <begin position="71"/>
        <end position="104"/>
    </location>
</feature>
<evidence type="ECO:0000313" key="3">
    <source>
        <dbReference type="Proteomes" id="UP001437256"/>
    </source>
</evidence>
<protein>
    <submittedName>
        <fullName evidence="2">Uncharacterized protein</fullName>
    </submittedName>
</protein>
<evidence type="ECO:0000256" key="1">
    <source>
        <dbReference type="SAM" id="MobiDB-lite"/>
    </source>
</evidence>
<proteinExistence type="predicted"/>